<dbReference type="AlphaFoldDB" id="S0FGC1"/>
<evidence type="ECO:0000259" key="4">
    <source>
        <dbReference type="PROSITE" id="PS50932"/>
    </source>
</evidence>
<dbReference type="SMART" id="SM00354">
    <property type="entry name" value="HTH_LACI"/>
    <property type="match status" value="1"/>
</dbReference>
<dbReference type="PANTHER" id="PTHR30146">
    <property type="entry name" value="LACI-RELATED TRANSCRIPTIONAL REPRESSOR"/>
    <property type="match status" value="1"/>
</dbReference>
<dbReference type="GO" id="GO:0000976">
    <property type="term" value="F:transcription cis-regulatory region binding"/>
    <property type="evidence" value="ECO:0007669"/>
    <property type="project" value="TreeGrafter"/>
</dbReference>
<dbReference type="InterPro" id="IPR010982">
    <property type="entry name" value="Lambda_DNA-bd_dom_sf"/>
</dbReference>
<accession>S0FGC1</accession>
<organism evidence="5 6">
    <name type="scientific">Ruminiclostridium cellobioparum subsp. termitidis CT1112</name>
    <dbReference type="NCBI Taxonomy" id="1195236"/>
    <lineage>
        <taxon>Bacteria</taxon>
        <taxon>Bacillati</taxon>
        <taxon>Bacillota</taxon>
        <taxon>Clostridia</taxon>
        <taxon>Eubacteriales</taxon>
        <taxon>Oscillospiraceae</taxon>
        <taxon>Ruminiclostridium</taxon>
    </lineage>
</organism>
<dbReference type="Gene3D" id="1.10.260.40">
    <property type="entry name" value="lambda repressor-like DNA-binding domains"/>
    <property type="match status" value="1"/>
</dbReference>
<dbReference type="PATRIC" id="fig|1195236.3.peg.4401"/>
<evidence type="ECO:0000256" key="2">
    <source>
        <dbReference type="ARBA" id="ARBA00023125"/>
    </source>
</evidence>
<sequence>MMKLTVKDIAKAANVSPATVSNALNNRKGVSEEIKQNVLKAARELGYTRETASDKSTIRLVIFKRHGYVVNDTPFFSSLIEGIEKECRQQGYQLLISHISIMEKDFREIIAGLNNDSASGMLILATEMLSEDLELFGNYRNPIVLLDSCLRDSNINSVLINNEDASFRATSYLIENGHTEIGYIGSSAFIKNFFYRRQGFLDALHEARIAVKKEYLISVEPTMEGAYRDMSAFLENNKNLPTAFFADNDTIAFGVMRALKEKGVNIPKDVSIIGFDDMPFCEITSPRLTTIKVFKQEMGSTAVKRLMSLMTEGGGPSQKIQINTELIVRDSVRDQK</sequence>
<dbReference type="GO" id="GO:0003700">
    <property type="term" value="F:DNA-binding transcription factor activity"/>
    <property type="evidence" value="ECO:0007669"/>
    <property type="project" value="TreeGrafter"/>
</dbReference>
<keyword evidence="1" id="KW-0805">Transcription regulation</keyword>
<reference evidence="5 6" key="1">
    <citation type="journal article" date="2013" name="Genome Announc.">
        <title>Draft Genome Sequence of the Cellulolytic, Mesophilic, Anaerobic Bacterium Clostridium termitidis Strain CT1112 (DSM 5398).</title>
        <authorList>
            <person name="Lal S."/>
            <person name="Ramachandran U."/>
            <person name="Zhang X."/>
            <person name="Munir R."/>
            <person name="Sparling R."/>
            <person name="Levin D.B."/>
        </authorList>
    </citation>
    <scope>NUCLEOTIDE SEQUENCE [LARGE SCALE GENOMIC DNA]</scope>
    <source>
        <strain evidence="5 6">CT1112</strain>
    </source>
</reference>
<feature type="domain" description="HTH lacI-type" evidence="4">
    <location>
        <begin position="4"/>
        <end position="57"/>
    </location>
</feature>
<keyword evidence="6" id="KW-1185">Reference proteome</keyword>
<keyword evidence="2" id="KW-0238">DNA-binding</keyword>
<dbReference type="PROSITE" id="PS00356">
    <property type="entry name" value="HTH_LACI_1"/>
    <property type="match status" value="1"/>
</dbReference>
<dbReference type="EMBL" id="AORV01000060">
    <property type="protein sequence ID" value="EMS70022.1"/>
    <property type="molecule type" value="Genomic_DNA"/>
</dbReference>
<dbReference type="RefSeq" id="WP_004629048.1">
    <property type="nucleotide sequence ID" value="NZ_AORV01000060.1"/>
</dbReference>
<dbReference type="PANTHER" id="PTHR30146:SF109">
    <property type="entry name" value="HTH-TYPE TRANSCRIPTIONAL REGULATOR GALS"/>
    <property type="match status" value="1"/>
</dbReference>
<gene>
    <name evidence="5" type="ORF">CTER_4226</name>
</gene>
<dbReference type="PROSITE" id="PS50932">
    <property type="entry name" value="HTH_LACI_2"/>
    <property type="match status" value="1"/>
</dbReference>
<dbReference type="SUPFAM" id="SSF53822">
    <property type="entry name" value="Periplasmic binding protein-like I"/>
    <property type="match status" value="1"/>
</dbReference>
<name>S0FGC1_RUMCE</name>
<dbReference type="STRING" id="1195236.CTER_4226"/>
<dbReference type="Proteomes" id="UP000014155">
    <property type="component" value="Unassembled WGS sequence"/>
</dbReference>
<comment type="caution">
    <text evidence="5">The sequence shown here is derived from an EMBL/GenBank/DDBJ whole genome shotgun (WGS) entry which is preliminary data.</text>
</comment>
<evidence type="ECO:0000313" key="6">
    <source>
        <dbReference type="Proteomes" id="UP000014155"/>
    </source>
</evidence>
<dbReference type="eggNOG" id="COG1609">
    <property type="taxonomic scope" value="Bacteria"/>
</dbReference>
<proteinExistence type="predicted"/>
<protein>
    <submittedName>
        <fullName evidence="5">Transcriptional regulator</fullName>
    </submittedName>
</protein>
<dbReference type="InterPro" id="IPR028082">
    <property type="entry name" value="Peripla_BP_I"/>
</dbReference>
<dbReference type="SUPFAM" id="SSF47413">
    <property type="entry name" value="lambda repressor-like DNA-binding domains"/>
    <property type="match status" value="1"/>
</dbReference>
<keyword evidence="3" id="KW-0804">Transcription</keyword>
<evidence type="ECO:0000313" key="5">
    <source>
        <dbReference type="EMBL" id="EMS70022.1"/>
    </source>
</evidence>
<dbReference type="Pfam" id="PF00356">
    <property type="entry name" value="LacI"/>
    <property type="match status" value="1"/>
</dbReference>
<dbReference type="Gene3D" id="3.40.50.2300">
    <property type="match status" value="2"/>
</dbReference>
<evidence type="ECO:0000256" key="1">
    <source>
        <dbReference type="ARBA" id="ARBA00023015"/>
    </source>
</evidence>
<dbReference type="InterPro" id="IPR000843">
    <property type="entry name" value="HTH_LacI"/>
</dbReference>
<dbReference type="CDD" id="cd01392">
    <property type="entry name" value="HTH_LacI"/>
    <property type="match status" value="1"/>
</dbReference>
<dbReference type="InterPro" id="IPR046335">
    <property type="entry name" value="LacI/GalR-like_sensor"/>
</dbReference>
<evidence type="ECO:0000256" key="3">
    <source>
        <dbReference type="ARBA" id="ARBA00023163"/>
    </source>
</evidence>
<dbReference type="Pfam" id="PF13377">
    <property type="entry name" value="Peripla_BP_3"/>
    <property type="match status" value="1"/>
</dbReference>